<dbReference type="PANTHER" id="PTHR43861">
    <property type="entry name" value="TRANS-ACONITATE 2-METHYLTRANSFERASE-RELATED"/>
    <property type="match status" value="1"/>
</dbReference>
<name>A0A511Z6S0_9BACL</name>
<dbReference type="EMBL" id="BJYL01000017">
    <property type="protein sequence ID" value="GEN83145.1"/>
    <property type="molecule type" value="Genomic_DNA"/>
</dbReference>
<keyword evidence="3" id="KW-1185">Reference proteome</keyword>
<organism evidence="2 3">
    <name type="scientific">Sporosarcina luteola</name>
    <dbReference type="NCBI Taxonomy" id="582850"/>
    <lineage>
        <taxon>Bacteria</taxon>
        <taxon>Bacillati</taxon>
        <taxon>Bacillota</taxon>
        <taxon>Bacilli</taxon>
        <taxon>Bacillales</taxon>
        <taxon>Caryophanaceae</taxon>
        <taxon>Sporosarcina</taxon>
    </lineage>
</organism>
<evidence type="ECO:0000259" key="1">
    <source>
        <dbReference type="Pfam" id="PF08241"/>
    </source>
</evidence>
<dbReference type="CDD" id="cd02440">
    <property type="entry name" value="AdoMet_MTases"/>
    <property type="match status" value="1"/>
</dbReference>
<dbReference type="InterPro" id="IPR013216">
    <property type="entry name" value="Methyltransf_11"/>
</dbReference>
<dbReference type="Gene3D" id="3.40.50.150">
    <property type="entry name" value="Vaccinia Virus protein VP39"/>
    <property type="match status" value="1"/>
</dbReference>
<reference evidence="2 3" key="1">
    <citation type="submission" date="2019-07" db="EMBL/GenBank/DDBJ databases">
        <title>Whole genome shotgun sequence of Sporosarcina luteola NBRC 105378.</title>
        <authorList>
            <person name="Hosoyama A."/>
            <person name="Uohara A."/>
            <person name="Ohji S."/>
            <person name="Ichikawa N."/>
        </authorList>
    </citation>
    <scope>NUCLEOTIDE SEQUENCE [LARGE SCALE GENOMIC DNA]</scope>
    <source>
        <strain evidence="2 3">NBRC 105378</strain>
    </source>
</reference>
<gene>
    <name evidence="2" type="primary">ubiE</name>
    <name evidence="2" type="ORF">SLU01_14570</name>
</gene>
<dbReference type="SUPFAM" id="SSF53335">
    <property type="entry name" value="S-adenosyl-L-methionine-dependent methyltransferases"/>
    <property type="match status" value="1"/>
</dbReference>
<dbReference type="RefSeq" id="WP_147056778.1">
    <property type="nucleotide sequence ID" value="NZ_BJYL01000017.1"/>
</dbReference>
<protein>
    <recommendedName>
        <fullName evidence="1">Methyltransferase type 11 domain-containing protein</fullName>
    </recommendedName>
</protein>
<feature type="domain" description="Methyltransferase type 11" evidence="1">
    <location>
        <begin position="51"/>
        <end position="148"/>
    </location>
</feature>
<dbReference type="Pfam" id="PF08241">
    <property type="entry name" value="Methyltransf_11"/>
    <property type="match status" value="1"/>
</dbReference>
<comment type="caution">
    <text evidence="2">The sequence shown here is derived from an EMBL/GenBank/DDBJ whole genome shotgun (WGS) entry which is preliminary data.</text>
</comment>
<proteinExistence type="predicted"/>
<dbReference type="AlphaFoldDB" id="A0A511Z6S0"/>
<dbReference type="Proteomes" id="UP000321901">
    <property type="component" value="Unassembled WGS sequence"/>
</dbReference>
<dbReference type="PANTHER" id="PTHR43861:SF1">
    <property type="entry name" value="TRANS-ACONITATE 2-METHYLTRANSFERASE"/>
    <property type="match status" value="1"/>
</dbReference>
<dbReference type="GO" id="GO:0008757">
    <property type="term" value="F:S-adenosylmethionine-dependent methyltransferase activity"/>
    <property type="evidence" value="ECO:0007669"/>
    <property type="project" value="InterPro"/>
</dbReference>
<sequence length="254" mass="29002">MRNESLVLNKKSWDEVAPRFFGRNPLPEYGPLAPQEEDLNLLGDVAGMKVLDIGCGSGHSLQYMDARDAAELWGIDLSKTQIETAKELLKESKAPVHLFESPMEENPGLPLAYFDIVYSIYALGWTADLRKTITNVHDYLKPGGIFIFSWEHPLHSRASLVGEELHFNKSYHEEGAYDHEAWHAPAIMQQYKVSTYINTLIEGGFDIEKVIEEVSLTEKDEERHANRWYSFEKAKMMPTTLIIKSRKKSNRVST</sequence>
<dbReference type="OrthoDB" id="9791837at2"/>
<accession>A0A511Z6S0</accession>
<evidence type="ECO:0000313" key="3">
    <source>
        <dbReference type="Proteomes" id="UP000321901"/>
    </source>
</evidence>
<evidence type="ECO:0000313" key="2">
    <source>
        <dbReference type="EMBL" id="GEN83145.1"/>
    </source>
</evidence>
<dbReference type="InterPro" id="IPR029063">
    <property type="entry name" value="SAM-dependent_MTases_sf"/>
</dbReference>